<dbReference type="GO" id="GO:0009897">
    <property type="term" value="C:external side of plasma membrane"/>
    <property type="evidence" value="ECO:0007669"/>
    <property type="project" value="TreeGrafter"/>
</dbReference>
<dbReference type="InterPro" id="IPR013106">
    <property type="entry name" value="Ig_V-set"/>
</dbReference>
<dbReference type="EMBL" id="GBXM01063275">
    <property type="protein sequence ID" value="JAH45302.1"/>
    <property type="molecule type" value="Transcribed_RNA"/>
</dbReference>
<dbReference type="Pfam" id="PF07686">
    <property type="entry name" value="V-set"/>
    <property type="match status" value="1"/>
</dbReference>
<dbReference type="PANTHER" id="PTHR11422:SF5">
    <property type="entry name" value="DIVERSE IMMUNOGLOBULIN DOMAIN-CONTAINING PROTEIN 1.1 ISOFORM X1-RELATED"/>
    <property type="match status" value="1"/>
</dbReference>
<dbReference type="GO" id="GO:0042289">
    <property type="term" value="F:MHC class II protein binding"/>
    <property type="evidence" value="ECO:0007669"/>
    <property type="project" value="TreeGrafter"/>
</dbReference>
<dbReference type="GO" id="GO:0070374">
    <property type="term" value="P:positive regulation of ERK1 and ERK2 cascade"/>
    <property type="evidence" value="ECO:0007669"/>
    <property type="project" value="TreeGrafter"/>
</dbReference>
<evidence type="ECO:0000313" key="2">
    <source>
        <dbReference type="EMBL" id="JAH45302.1"/>
    </source>
</evidence>
<accession>A0A0E9SVP4</accession>
<dbReference type="GO" id="GO:0035723">
    <property type="term" value="P:interleukin-15-mediated signaling pathway"/>
    <property type="evidence" value="ECO:0007669"/>
    <property type="project" value="TreeGrafter"/>
</dbReference>
<dbReference type="GO" id="GO:1990782">
    <property type="term" value="F:protein tyrosine kinase binding"/>
    <property type="evidence" value="ECO:0007669"/>
    <property type="project" value="TreeGrafter"/>
</dbReference>
<dbReference type="Gene3D" id="2.60.40.10">
    <property type="entry name" value="Immunoglobulins"/>
    <property type="match status" value="1"/>
</dbReference>
<feature type="domain" description="Immunoglobulin V-set" evidence="1">
    <location>
        <begin position="12"/>
        <end position="85"/>
    </location>
</feature>
<proteinExistence type="predicted"/>
<dbReference type="GO" id="GO:0045121">
    <property type="term" value="C:membrane raft"/>
    <property type="evidence" value="ECO:0007669"/>
    <property type="project" value="TreeGrafter"/>
</dbReference>
<reference evidence="2" key="1">
    <citation type="submission" date="2014-11" db="EMBL/GenBank/DDBJ databases">
        <authorList>
            <person name="Amaro Gonzalez C."/>
        </authorList>
    </citation>
    <scope>NUCLEOTIDE SEQUENCE</scope>
</reference>
<dbReference type="InterPro" id="IPR013783">
    <property type="entry name" value="Ig-like_fold"/>
</dbReference>
<dbReference type="AlphaFoldDB" id="A0A0E9SVP4"/>
<dbReference type="InterPro" id="IPR036179">
    <property type="entry name" value="Ig-like_dom_sf"/>
</dbReference>
<dbReference type="CDD" id="cd00096">
    <property type="entry name" value="Ig"/>
    <property type="match status" value="1"/>
</dbReference>
<name>A0A0E9SVP4_ANGAN</name>
<sequence length="108" mass="11780">MQPHASFDCSSITWNWISAGSQKTIELVRLGAVKDENQQIARRLRVGTNCSLHINNLTAADAGQYDCQLYPNTNHFTESSVINLSLLNISASSPVTELKIGSTVNSCL</sequence>
<evidence type="ECO:0000259" key="1">
    <source>
        <dbReference type="Pfam" id="PF07686"/>
    </source>
</evidence>
<dbReference type="PANTHER" id="PTHR11422">
    <property type="entry name" value="T-CELL SURFACE GLYCOPROTEIN CD4"/>
    <property type="match status" value="1"/>
</dbReference>
<dbReference type="GO" id="GO:0042110">
    <property type="term" value="P:T cell activation"/>
    <property type="evidence" value="ECO:0007669"/>
    <property type="project" value="TreeGrafter"/>
</dbReference>
<reference evidence="2" key="2">
    <citation type="journal article" date="2015" name="Fish Shellfish Immunol.">
        <title>Early steps in the European eel (Anguilla anguilla)-Vibrio vulnificus interaction in the gills: Role of the RtxA13 toxin.</title>
        <authorList>
            <person name="Callol A."/>
            <person name="Pajuelo D."/>
            <person name="Ebbesson L."/>
            <person name="Teles M."/>
            <person name="MacKenzie S."/>
            <person name="Amaro C."/>
        </authorList>
    </citation>
    <scope>NUCLEOTIDE SEQUENCE</scope>
</reference>
<organism evidence="2">
    <name type="scientific">Anguilla anguilla</name>
    <name type="common">European freshwater eel</name>
    <name type="synonym">Muraena anguilla</name>
    <dbReference type="NCBI Taxonomy" id="7936"/>
    <lineage>
        <taxon>Eukaryota</taxon>
        <taxon>Metazoa</taxon>
        <taxon>Chordata</taxon>
        <taxon>Craniata</taxon>
        <taxon>Vertebrata</taxon>
        <taxon>Euteleostomi</taxon>
        <taxon>Actinopterygii</taxon>
        <taxon>Neopterygii</taxon>
        <taxon>Teleostei</taxon>
        <taxon>Anguilliformes</taxon>
        <taxon>Anguillidae</taxon>
        <taxon>Anguilla</taxon>
    </lineage>
</organism>
<dbReference type="SUPFAM" id="SSF48726">
    <property type="entry name" value="Immunoglobulin"/>
    <property type="match status" value="1"/>
</dbReference>
<protein>
    <recommendedName>
        <fullName evidence="1">Immunoglobulin V-set domain-containing protein</fullName>
    </recommendedName>
</protein>